<dbReference type="InterPro" id="IPR036860">
    <property type="entry name" value="SH2_dom_sf"/>
</dbReference>
<evidence type="ECO:0000256" key="4">
    <source>
        <dbReference type="ARBA" id="ARBA00022840"/>
    </source>
</evidence>
<feature type="compositionally biased region" description="Basic and acidic residues" evidence="10">
    <location>
        <begin position="53"/>
        <end position="65"/>
    </location>
</feature>
<dbReference type="PROSITE" id="PS50011">
    <property type="entry name" value="PROTEIN_KINASE_DOM"/>
    <property type="match status" value="1"/>
</dbReference>
<dbReference type="SUPFAM" id="SSF56112">
    <property type="entry name" value="Protein kinase-like (PK-like)"/>
    <property type="match status" value="1"/>
</dbReference>
<feature type="region of interest" description="Disordered" evidence="10">
    <location>
        <begin position="1"/>
        <end position="115"/>
    </location>
</feature>
<dbReference type="InterPro" id="IPR000719">
    <property type="entry name" value="Prot_kinase_dom"/>
</dbReference>
<dbReference type="PRINTS" id="PR00109">
    <property type="entry name" value="TYRKINASE"/>
</dbReference>
<feature type="transmembrane region" description="Helical" evidence="11">
    <location>
        <begin position="304"/>
        <end position="324"/>
    </location>
</feature>
<evidence type="ECO:0000256" key="11">
    <source>
        <dbReference type="SAM" id="Phobius"/>
    </source>
</evidence>
<feature type="domain" description="SH2" evidence="12">
    <location>
        <begin position="127"/>
        <end position="230"/>
    </location>
</feature>
<protein>
    <recommendedName>
        <fullName evidence="9">Tyrosine-protein kinase</fullName>
        <ecNumber evidence="9">2.7.10.2</ecNumber>
    </recommendedName>
</protein>
<dbReference type="Gene3D" id="3.30.505.10">
    <property type="entry name" value="SH2 domain"/>
    <property type="match status" value="1"/>
</dbReference>
<dbReference type="InterPro" id="IPR017441">
    <property type="entry name" value="Protein_kinase_ATP_BS"/>
</dbReference>
<keyword evidence="11" id="KW-0472">Membrane</keyword>
<dbReference type="InterPro" id="IPR020635">
    <property type="entry name" value="Tyr_kinase_cat_dom"/>
</dbReference>
<feature type="compositionally biased region" description="Basic and acidic residues" evidence="10">
    <location>
        <begin position="97"/>
        <end position="113"/>
    </location>
</feature>
<dbReference type="InterPro" id="IPR011009">
    <property type="entry name" value="Kinase-like_dom_sf"/>
</dbReference>
<dbReference type="SMART" id="SM00219">
    <property type="entry name" value="TyrKc"/>
    <property type="match status" value="1"/>
</dbReference>
<sequence>MDDMDRRRRKTAPPRTSEKKKLNKSKTKCPKGGKGKTASNGAKRNRAPLATRRKVDLRKSERAALESEQSLQRTSRRRTTGDYEVPERIVKSSPDSQCRKKSNERANVEETPPKSKRWTKTIEQCNFYHFCLSRKDAEDILFLKASGSFLVRVTKEHEWGFMFCVSVIQVGEIWHIKVKVDDKGHFYLANSFHAPEVCDVIMHHMKNKVPLSIGVNTSRHAMELLLIYPVERLDWEIIGSQISIERKELGEGEFGAVYKGKLRRGNHVVAVALKSLRNSEDDQAREDLLREGRLMRRLGKSNKIVAFIGITISTTATMLLIEYVNGGSFDHILRNDQPDKRTIGQILRDAARGMVHLKLNRIIHRDVATRNILVSKKNGKLVRGKISDFGMSRYLLSENYREMRVGRLPVRWSAPETLEQKVWSFETDAWMFGITLWEAFNGATIPFYELEPMDLDALLKYIQTGARPTPMGTIPKELRPLLDRILDIDPKKRTPISDVADALQHYCKTANRALLTTKPP</sequence>
<keyword evidence="1 9" id="KW-0808">Transferase</keyword>
<evidence type="ECO:0000256" key="6">
    <source>
        <dbReference type="ARBA" id="ARBA00051245"/>
    </source>
</evidence>
<evidence type="ECO:0000256" key="5">
    <source>
        <dbReference type="ARBA" id="ARBA00023137"/>
    </source>
</evidence>
<evidence type="ECO:0000256" key="3">
    <source>
        <dbReference type="ARBA" id="ARBA00022777"/>
    </source>
</evidence>
<dbReference type="Pfam" id="PF07714">
    <property type="entry name" value="PK_Tyr_Ser-Thr"/>
    <property type="match status" value="1"/>
</dbReference>
<evidence type="ECO:0000259" key="12">
    <source>
        <dbReference type="PROSITE" id="PS50001"/>
    </source>
</evidence>
<dbReference type="Pfam" id="PF00017">
    <property type="entry name" value="SH2"/>
    <property type="match status" value="1"/>
</dbReference>
<dbReference type="PROSITE" id="PS00109">
    <property type="entry name" value="PROTEIN_KINASE_TYR"/>
    <property type="match status" value="1"/>
</dbReference>
<keyword evidence="11" id="KW-0812">Transmembrane</keyword>
<keyword evidence="4 8" id="KW-0067">ATP-binding</keyword>
<keyword evidence="2 8" id="KW-0547">Nucleotide-binding</keyword>
<keyword evidence="5 9" id="KW-0829">Tyrosine-protein kinase</keyword>
<feature type="compositionally biased region" description="Basic and acidic residues" evidence="10">
    <location>
        <begin position="79"/>
        <end position="90"/>
    </location>
</feature>
<name>A0A5S6R615_TRIMR</name>
<dbReference type="Proteomes" id="UP000046395">
    <property type="component" value="Unassembled WGS sequence"/>
</dbReference>
<evidence type="ECO:0000256" key="1">
    <source>
        <dbReference type="ARBA" id="ARBA00022679"/>
    </source>
</evidence>
<evidence type="ECO:0000259" key="13">
    <source>
        <dbReference type="PROSITE" id="PS50011"/>
    </source>
</evidence>
<dbReference type="SMART" id="SM00252">
    <property type="entry name" value="SH2"/>
    <property type="match status" value="1"/>
</dbReference>
<dbReference type="PANTHER" id="PTHR24418">
    <property type="entry name" value="TYROSINE-PROTEIN KINASE"/>
    <property type="match status" value="1"/>
</dbReference>
<comment type="similarity">
    <text evidence="9">Belongs to the protein kinase superfamily. Tyr protein kinase family.</text>
</comment>
<feature type="binding site" evidence="8">
    <location>
        <position position="274"/>
    </location>
    <ligand>
        <name>ATP</name>
        <dbReference type="ChEBI" id="CHEBI:30616"/>
    </ligand>
</feature>
<evidence type="ECO:0000256" key="7">
    <source>
        <dbReference type="PROSITE-ProRule" id="PRU00191"/>
    </source>
</evidence>
<dbReference type="InterPro" id="IPR008266">
    <property type="entry name" value="Tyr_kinase_AS"/>
</dbReference>
<keyword evidence="3 9" id="KW-0418">Kinase</keyword>
<dbReference type="Gene3D" id="1.10.510.10">
    <property type="entry name" value="Transferase(Phosphotransferase) domain 1"/>
    <property type="match status" value="1"/>
</dbReference>
<feature type="compositionally biased region" description="Basic residues" evidence="10">
    <location>
        <begin position="43"/>
        <end position="52"/>
    </location>
</feature>
<comment type="catalytic activity">
    <reaction evidence="6 9">
        <text>L-tyrosyl-[protein] + ATP = O-phospho-L-tyrosyl-[protein] + ADP + H(+)</text>
        <dbReference type="Rhea" id="RHEA:10596"/>
        <dbReference type="Rhea" id="RHEA-COMP:10136"/>
        <dbReference type="Rhea" id="RHEA-COMP:20101"/>
        <dbReference type="ChEBI" id="CHEBI:15378"/>
        <dbReference type="ChEBI" id="CHEBI:30616"/>
        <dbReference type="ChEBI" id="CHEBI:46858"/>
        <dbReference type="ChEBI" id="CHEBI:61978"/>
        <dbReference type="ChEBI" id="CHEBI:456216"/>
        <dbReference type="EC" id="2.7.10.2"/>
    </reaction>
</comment>
<accession>A0A5S6R615</accession>
<dbReference type="WBParaSite" id="TMUE_3000014724.1">
    <property type="protein sequence ID" value="TMUE_3000014724.1"/>
    <property type="gene ID" value="WBGene00293182"/>
</dbReference>
<dbReference type="PROSITE" id="PS00107">
    <property type="entry name" value="PROTEIN_KINASE_ATP"/>
    <property type="match status" value="1"/>
</dbReference>
<dbReference type="InterPro" id="IPR000980">
    <property type="entry name" value="SH2"/>
</dbReference>
<evidence type="ECO:0000256" key="10">
    <source>
        <dbReference type="SAM" id="MobiDB-lite"/>
    </source>
</evidence>
<evidence type="ECO:0000313" key="14">
    <source>
        <dbReference type="Proteomes" id="UP000046395"/>
    </source>
</evidence>
<feature type="domain" description="Protein kinase" evidence="13">
    <location>
        <begin position="243"/>
        <end position="507"/>
    </location>
</feature>
<dbReference type="STRING" id="70415.A0A5S6R615"/>
<keyword evidence="7" id="KW-0727">SH2 domain</keyword>
<evidence type="ECO:0000313" key="15">
    <source>
        <dbReference type="WBParaSite" id="TMUE_3000014724.1"/>
    </source>
</evidence>
<feature type="compositionally biased region" description="Basic residues" evidence="10">
    <location>
        <begin position="21"/>
        <end position="34"/>
    </location>
</feature>
<evidence type="ECO:0000256" key="2">
    <source>
        <dbReference type="ARBA" id="ARBA00022741"/>
    </source>
</evidence>
<dbReference type="PROSITE" id="PS50001">
    <property type="entry name" value="SH2"/>
    <property type="match status" value="1"/>
</dbReference>
<dbReference type="InterPro" id="IPR001245">
    <property type="entry name" value="Ser-Thr/Tyr_kinase_cat_dom"/>
</dbReference>
<dbReference type="GO" id="GO:0005524">
    <property type="term" value="F:ATP binding"/>
    <property type="evidence" value="ECO:0007669"/>
    <property type="project" value="UniProtKB-UniRule"/>
</dbReference>
<proteinExistence type="inferred from homology"/>
<dbReference type="EC" id="2.7.10.2" evidence="9"/>
<dbReference type="GO" id="GO:0004715">
    <property type="term" value="F:non-membrane spanning protein tyrosine kinase activity"/>
    <property type="evidence" value="ECO:0007669"/>
    <property type="project" value="UniProtKB-EC"/>
</dbReference>
<dbReference type="SUPFAM" id="SSF55550">
    <property type="entry name" value="SH2 domain"/>
    <property type="match status" value="1"/>
</dbReference>
<keyword evidence="14" id="KW-1185">Reference proteome</keyword>
<dbReference type="InterPro" id="IPR050198">
    <property type="entry name" value="Non-receptor_tyrosine_kinases"/>
</dbReference>
<keyword evidence="11" id="KW-1133">Transmembrane helix</keyword>
<evidence type="ECO:0000256" key="8">
    <source>
        <dbReference type="PROSITE-ProRule" id="PRU10141"/>
    </source>
</evidence>
<organism evidence="14 15">
    <name type="scientific">Trichuris muris</name>
    <name type="common">Mouse whipworm</name>
    <dbReference type="NCBI Taxonomy" id="70415"/>
    <lineage>
        <taxon>Eukaryota</taxon>
        <taxon>Metazoa</taxon>
        <taxon>Ecdysozoa</taxon>
        <taxon>Nematoda</taxon>
        <taxon>Enoplea</taxon>
        <taxon>Dorylaimia</taxon>
        <taxon>Trichinellida</taxon>
        <taxon>Trichuridae</taxon>
        <taxon>Trichuris</taxon>
    </lineage>
</organism>
<dbReference type="AlphaFoldDB" id="A0A5S6R615"/>
<evidence type="ECO:0000256" key="9">
    <source>
        <dbReference type="RuleBase" id="RU362096"/>
    </source>
</evidence>
<reference evidence="15" key="1">
    <citation type="submission" date="2019-12" db="UniProtKB">
        <authorList>
            <consortium name="WormBaseParasite"/>
        </authorList>
    </citation>
    <scope>IDENTIFICATION</scope>
</reference>